<sequence>MPQITASYATSQPKKAAGSRASRTIAIWQSRQVLNLLVGRDLKVKYQSSLLGYAWSLLEPLALAGIYFFVFGLIFNTRALPEGVDAPGGYILYLIAGILPWMWFSTVLSDSTRSLMSQAKLITTMKVPREIFPLATVCTKGVEYLLTLPILALFALGSGGQWTWNLLYLPLAVVLQFVFLLGVALLLSSITVVLRDVQRIMRIVSRVLFYATPLLYPAHMLLESDRFPEWFKVVYEANPIVGIIELHHAVWFPMLVPPGPYLASTVVGTLLIFALGWWTFRRLEPAVLKEL</sequence>
<evidence type="ECO:0000256" key="1">
    <source>
        <dbReference type="ARBA" id="ARBA00004429"/>
    </source>
</evidence>
<organism evidence="12 13">
    <name type="scientific">Allonocardiopsis opalescens</name>
    <dbReference type="NCBI Taxonomy" id="1144618"/>
    <lineage>
        <taxon>Bacteria</taxon>
        <taxon>Bacillati</taxon>
        <taxon>Actinomycetota</taxon>
        <taxon>Actinomycetes</taxon>
        <taxon>Streptosporangiales</taxon>
        <taxon>Allonocardiopsis</taxon>
    </lineage>
</organism>
<evidence type="ECO:0000313" key="13">
    <source>
        <dbReference type="Proteomes" id="UP000237846"/>
    </source>
</evidence>
<evidence type="ECO:0000256" key="3">
    <source>
        <dbReference type="ARBA" id="ARBA00022448"/>
    </source>
</evidence>
<evidence type="ECO:0000256" key="8">
    <source>
        <dbReference type="ARBA" id="ARBA00023136"/>
    </source>
</evidence>
<comment type="similarity">
    <text evidence="2 10">Belongs to the ABC-2 integral membrane protein family.</text>
</comment>
<keyword evidence="8 10" id="KW-0472">Membrane</keyword>
<dbReference type="PANTHER" id="PTHR30413:SF8">
    <property type="entry name" value="TRANSPORT PERMEASE PROTEIN"/>
    <property type="match status" value="1"/>
</dbReference>
<dbReference type="InterPro" id="IPR047817">
    <property type="entry name" value="ABC2_TM_bact-type"/>
</dbReference>
<comment type="caution">
    <text evidence="12">The sequence shown here is derived from an EMBL/GenBank/DDBJ whole genome shotgun (WGS) entry which is preliminary data.</text>
</comment>
<keyword evidence="3 10" id="KW-0813">Transport</keyword>
<feature type="transmembrane region" description="Helical" evidence="10">
    <location>
        <begin position="168"/>
        <end position="194"/>
    </location>
</feature>
<dbReference type="InterPro" id="IPR000412">
    <property type="entry name" value="ABC_2_transport"/>
</dbReference>
<gene>
    <name evidence="12" type="ORF">CLV72_10139</name>
</gene>
<keyword evidence="13" id="KW-1185">Reference proteome</keyword>
<proteinExistence type="inferred from homology"/>
<accession>A0A2T0QC09</accession>
<dbReference type="PROSITE" id="PS51012">
    <property type="entry name" value="ABC_TM2"/>
    <property type="match status" value="1"/>
</dbReference>
<feature type="transmembrane region" description="Helical" evidence="10">
    <location>
        <begin position="203"/>
        <end position="222"/>
    </location>
</feature>
<evidence type="ECO:0000313" key="12">
    <source>
        <dbReference type="EMBL" id="PRY01457.1"/>
    </source>
</evidence>
<evidence type="ECO:0000256" key="7">
    <source>
        <dbReference type="ARBA" id="ARBA00022989"/>
    </source>
</evidence>
<keyword evidence="6 10" id="KW-0812">Transmembrane</keyword>
<evidence type="ECO:0000256" key="10">
    <source>
        <dbReference type="RuleBase" id="RU361157"/>
    </source>
</evidence>
<feature type="transmembrane region" description="Helical" evidence="10">
    <location>
        <begin position="131"/>
        <end position="156"/>
    </location>
</feature>
<evidence type="ECO:0000259" key="11">
    <source>
        <dbReference type="PROSITE" id="PS51012"/>
    </source>
</evidence>
<keyword evidence="7 10" id="KW-1133">Transmembrane helix</keyword>
<dbReference type="GO" id="GO:0015920">
    <property type="term" value="P:lipopolysaccharide transport"/>
    <property type="evidence" value="ECO:0007669"/>
    <property type="project" value="TreeGrafter"/>
</dbReference>
<evidence type="ECO:0000256" key="9">
    <source>
        <dbReference type="ARBA" id="ARBA00023251"/>
    </source>
</evidence>
<dbReference type="GO" id="GO:0140359">
    <property type="term" value="F:ABC-type transporter activity"/>
    <property type="evidence" value="ECO:0007669"/>
    <property type="project" value="InterPro"/>
</dbReference>
<feature type="transmembrane region" description="Helical" evidence="10">
    <location>
        <begin position="261"/>
        <end position="280"/>
    </location>
</feature>
<dbReference type="PRINTS" id="PR00164">
    <property type="entry name" value="ABC2TRNSPORT"/>
</dbReference>
<evidence type="ECO:0000256" key="4">
    <source>
        <dbReference type="ARBA" id="ARBA00022475"/>
    </source>
</evidence>
<feature type="domain" description="ABC transmembrane type-2" evidence="11">
    <location>
        <begin position="51"/>
        <end position="283"/>
    </location>
</feature>
<dbReference type="Pfam" id="PF01061">
    <property type="entry name" value="ABC2_membrane"/>
    <property type="match status" value="1"/>
</dbReference>
<name>A0A2T0QC09_9ACTN</name>
<reference evidence="12 13" key="1">
    <citation type="submission" date="2018-03" db="EMBL/GenBank/DDBJ databases">
        <title>Genomic Encyclopedia of Archaeal and Bacterial Type Strains, Phase II (KMG-II): from individual species to whole genera.</title>
        <authorList>
            <person name="Goeker M."/>
        </authorList>
    </citation>
    <scope>NUCLEOTIDE SEQUENCE [LARGE SCALE GENOMIC DNA]</scope>
    <source>
        <strain evidence="12 13">DSM 45601</strain>
    </source>
</reference>
<dbReference type="PANTHER" id="PTHR30413">
    <property type="entry name" value="INNER MEMBRANE TRANSPORT PERMEASE"/>
    <property type="match status" value="1"/>
</dbReference>
<comment type="subcellular location">
    <subcellularLocation>
        <location evidence="1">Cell inner membrane</location>
        <topology evidence="1">Multi-pass membrane protein</topology>
    </subcellularLocation>
    <subcellularLocation>
        <location evidence="10">Cell membrane</location>
        <topology evidence="10">Multi-pass membrane protein</topology>
    </subcellularLocation>
</comment>
<dbReference type="RefSeq" id="WP_245929777.1">
    <property type="nucleotide sequence ID" value="NZ_PVZC01000001.1"/>
</dbReference>
<dbReference type="GO" id="GO:0046677">
    <property type="term" value="P:response to antibiotic"/>
    <property type="evidence" value="ECO:0007669"/>
    <property type="project" value="UniProtKB-KW"/>
</dbReference>
<dbReference type="Proteomes" id="UP000237846">
    <property type="component" value="Unassembled WGS sequence"/>
</dbReference>
<evidence type="ECO:0000256" key="6">
    <source>
        <dbReference type="ARBA" id="ARBA00022692"/>
    </source>
</evidence>
<dbReference type="GO" id="GO:0043190">
    <property type="term" value="C:ATP-binding cassette (ABC) transporter complex"/>
    <property type="evidence" value="ECO:0007669"/>
    <property type="project" value="InterPro"/>
</dbReference>
<dbReference type="EMBL" id="PVZC01000001">
    <property type="protein sequence ID" value="PRY01457.1"/>
    <property type="molecule type" value="Genomic_DNA"/>
</dbReference>
<dbReference type="AlphaFoldDB" id="A0A2T0QC09"/>
<feature type="transmembrane region" description="Helical" evidence="10">
    <location>
        <begin position="90"/>
        <end position="110"/>
    </location>
</feature>
<keyword evidence="9" id="KW-0046">Antibiotic resistance</keyword>
<protein>
    <recommendedName>
        <fullName evidence="10">Transport permease protein</fullName>
    </recommendedName>
</protein>
<evidence type="ECO:0000256" key="5">
    <source>
        <dbReference type="ARBA" id="ARBA00022519"/>
    </source>
</evidence>
<keyword evidence="5" id="KW-0997">Cell inner membrane</keyword>
<dbReference type="InterPro" id="IPR013525">
    <property type="entry name" value="ABC2_TM"/>
</dbReference>
<keyword evidence="4 10" id="KW-1003">Cell membrane</keyword>
<feature type="transmembrane region" description="Helical" evidence="10">
    <location>
        <begin position="50"/>
        <end position="70"/>
    </location>
</feature>
<evidence type="ECO:0000256" key="2">
    <source>
        <dbReference type="ARBA" id="ARBA00007783"/>
    </source>
</evidence>